<comment type="caution">
    <text evidence="2">The sequence shown here is derived from an EMBL/GenBank/DDBJ whole genome shotgun (WGS) entry which is preliminary data.</text>
</comment>
<feature type="region of interest" description="Disordered" evidence="1">
    <location>
        <begin position="1"/>
        <end position="22"/>
    </location>
</feature>
<keyword evidence="3" id="KW-1185">Reference proteome</keyword>
<accession>A0AAV1S365</accession>
<name>A0AAV1S365_9ROSI</name>
<gene>
    <name evidence="2" type="ORF">DCAF_LOCUS17989</name>
</gene>
<evidence type="ECO:0000313" key="3">
    <source>
        <dbReference type="Proteomes" id="UP001314170"/>
    </source>
</evidence>
<dbReference type="AlphaFoldDB" id="A0AAV1S365"/>
<evidence type="ECO:0000313" key="2">
    <source>
        <dbReference type="EMBL" id="CAK7344871.1"/>
    </source>
</evidence>
<protein>
    <submittedName>
        <fullName evidence="2">Uncharacterized protein</fullName>
    </submittedName>
</protein>
<dbReference type="Proteomes" id="UP001314170">
    <property type="component" value="Unassembled WGS sequence"/>
</dbReference>
<sequence>MNLDFVESDRQCRTKPGGGQKRKFPTVETLIRKRVTRPTEVVECHTWLHEMETGDLYVPSMKVFAVYGMAIEECNDTRKQNVKWKVLKTKMRGLKNTPRATAKCE</sequence>
<dbReference type="EMBL" id="CAWUPB010001165">
    <property type="protein sequence ID" value="CAK7344871.1"/>
    <property type="molecule type" value="Genomic_DNA"/>
</dbReference>
<organism evidence="2 3">
    <name type="scientific">Dovyalis caffra</name>
    <dbReference type="NCBI Taxonomy" id="77055"/>
    <lineage>
        <taxon>Eukaryota</taxon>
        <taxon>Viridiplantae</taxon>
        <taxon>Streptophyta</taxon>
        <taxon>Embryophyta</taxon>
        <taxon>Tracheophyta</taxon>
        <taxon>Spermatophyta</taxon>
        <taxon>Magnoliopsida</taxon>
        <taxon>eudicotyledons</taxon>
        <taxon>Gunneridae</taxon>
        <taxon>Pentapetalae</taxon>
        <taxon>rosids</taxon>
        <taxon>fabids</taxon>
        <taxon>Malpighiales</taxon>
        <taxon>Salicaceae</taxon>
        <taxon>Flacourtieae</taxon>
        <taxon>Dovyalis</taxon>
    </lineage>
</organism>
<reference evidence="2 3" key="1">
    <citation type="submission" date="2024-01" db="EMBL/GenBank/DDBJ databases">
        <authorList>
            <person name="Waweru B."/>
        </authorList>
    </citation>
    <scope>NUCLEOTIDE SEQUENCE [LARGE SCALE GENOMIC DNA]</scope>
</reference>
<evidence type="ECO:0000256" key="1">
    <source>
        <dbReference type="SAM" id="MobiDB-lite"/>
    </source>
</evidence>
<proteinExistence type="predicted"/>